<dbReference type="PANTHER" id="PTHR38123">
    <property type="entry name" value="CELL WALL SERINE-THREONINE-RICH GALACTOMANNOPROTEIN MP1 (AFU_ORTHOLOGUE AFUA_4G03240)"/>
    <property type="match status" value="1"/>
</dbReference>
<dbReference type="OMA" id="DINQGTR"/>
<dbReference type="Proteomes" id="UP000002499">
    <property type="component" value="Unassembled WGS sequence"/>
</dbReference>
<accession>E9E3U2</accession>
<dbReference type="Gene3D" id="1.20.1280.140">
    <property type="match status" value="1"/>
</dbReference>
<dbReference type="InParanoid" id="E9E3U2"/>
<dbReference type="EMBL" id="GL698500">
    <property type="protein sequence ID" value="EFY89354.1"/>
    <property type="molecule type" value="Genomic_DNA"/>
</dbReference>
<keyword evidence="1" id="KW-0732">Signal</keyword>
<feature type="chain" id="PRO_5003238138" evidence="1">
    <location>
        <begin position="19"/>
        <end position="172"/>
    </location>
</feature>
<dbReference type="PANTHER" id="PTHR38123:SF4">
    <property type="entry name" value="CELL WALL GALACTOMANNOPROTEIN, PUTATIVE (AFU_ORTHOLOGUE AFUA_4G00870)-RELATED"/>
    <property type="match status" value="1"/>
</dbReference>
<organism evidence="3">
    <name type="scientific">Metarhizium acridum (strain CQMa 102)</name>
    <dbReference type="NCBI Taxonomy" id="655827"/>
    <lineage>
        <taxon>Eukaryota</taxon>
        <taxon>Fungi</taxon>
        <taxon>Dikarya</taxon>
        <taxon>Ascomycota</taxon>
        <taxon>Pezizomycotina</taxon>
        <taxon>Sordariomycetes</taxon>
        <taxon>Hypocreomycetidae</taxon>
        <taxon>Hypocreales</taxon>
        <taxon>Clavicipitaceae</taxon>
        <taxon>Metarhizium</taxon>
    </lineage>
</organism>
<sequence>MRLTPIVSIMAFAATAIADGKAITDAMGQIKQQTADLGTTVGNWKGDLLGALPITVKSTQLLKQIRSASRTAEQSAMLSTEEALAVAGATTDLSKTVQATLQTIVDTKPKFDKLIILSPVVLLNLELEQDATDDFSSKVVSKVPGALQGIAQSLIKPIDDAFAAAIDKYRLF</sequence>
<dbReference type="HOGENOM" id="CLU_091392_0_1_1"/>
<dbReference type="OrthoDB" id="2422134at2759"/>
<evidence type="ECO:0000313" key="2">
    <source>
        <dbReference type="EMBL" id="EFY89354.1"/>
    </source>
</evidence>
<dbReference type="GeneID" id="19248851"/>
<dbReference type="KEGG" id="maw:19248851"/>
<protein>
    <submittedName>
        <fullName evidence="2">Antigenic cell wall galactomannoprotein, putative</fullName>
    </submittedName>
</protein>
<gene>
    <name evidence="2" type="ORF">MAC_04540</name>
</gene>
<dbReference type="GO" id="GO:0005576">
    <property type="term" value="C:extracellular region"/>
    <property type="evidence" value="ECO:0007669"/>
    <property type="project" value="TreeGrafter"/>
</dbReference>
<evidence type="ECO:0000313" key="3">
    <source>
        <dbReference type="Proteomes" id="UP000002499"/>
    </source>
</evidence>
<reference evidence="2 3" key="1">
    <citation type="journal article" date="2011" name="PLoS Genet.">
        <title>Genome sequencing and comparative transcriptomics of the model entomopathogenic fungi Metarhizium anisopliae and M. acridum.</title>
        <authorList>
            <person name="Gao Q."/>
            <person name="Jin K."/>
            <person name="Ying S.H."/>
            <person name="Zhang Y."/>
            <person name="Xiao G."/>
            <person name="Shang Y."/>
            <person name="Duan Z."/>
            <person name="Hu X."/>
            <person name="Xie X.Q."/>
            <person name="Zhou G."/>
            <person name="Peng G."/>
            <person name="Luo Z."/>
            <person name="Huang W."/>
            <person name="Wang B."/>
            <person name="Fang W."/>
            <person name="Wang S."/>
            <person name="Zhong Y."/>
            <person name="Ma L.J."/>
            <person name="St Leger R.J."/>
            <person name="Zhao G.P."/>
            <person name="Pei Y."/>
            <person name="Feng M.G."/>
            <person name="Xia Y."/>
            <person name="Wang C."/>
        </authorList>
    </citation>
    <scope>NUCLEOTIDE SEQUENCE [LARGE SCALE GENOMIC DNA]</scope>
    <source>
        <strain evidence="2 3">CQMa 102</strain>
    </source>
</reference>
<dbReference type="Pfam" id="PF12296">
    <property type="entry name" value="HsbA"/>
    <property type="match status" value="1"/>
</dbReference>
<proteinExistence type="predicted"/>
<evidence type="ECO:0000256" key="1">
    <source>
        <dbReference type="SAM" id="SignalP"/>
    </source>
</evidence>
<name>E9E3U2_METAQ</name>
<feature type="signal peptide" evidence="1">
    <location>
        <begin position="1"/>
        <end position="18"/>
    </location>
</feature>
<dbReference type="InterPro" id="IPR021054">
    <property type="entry name" value="Cell_wall_mannoprotein_1"/>
</dbReference>
<dbReference type="AlphaFoldDB" id="E9E3U2"/>
<keyword evidence="3" id="KW-1185">Reference proteome</keyword>
<dbReference type="eggNOG" id="ENOG502SR1T">
    <property type="taxonomic scope" value="Eukaryota"/>
</dbReference>